<organism evidence="1">
    <name type="scientific">Rhizophora mucronata</name>
    <name type="common">Asiatic mangrove</name>
    <dbReference type="NCBI Taxonomy" id="61149"/>
    <lineage>
        <taxon>Eukaryota</taxon>
        <taxon>Viridiplantae</taxon>
        <taxon>Streptophyta</taxon>
        <taxon>Embryophyta</taxon>
        <taxon>Tracheophyta</taxon>
        <taxon>Spermatophyta</taxon>
        <taxon>Magnoliopsida</taxon>
        <taxon>eudicotyledons</taxon>
        <taxon>Gunneridae</taxon>
        <taxon>Pentapetalae</taxon>
        <taxon>rosids</taxon>
        <taxon>fabids</taxon>
        <taxon>Malpighiales</taxon>
        <taxon>Rhizophoraceae</taxon>
        <taxon>Rhizophora</taxon>
    </lineage>
</organism>
<reference evidence="1" key="1">
    <citation type="submission" date="2018-02" db="EMBL/GenBank/DDBJ databases">
        <title>Rhizophora mucronata_Transcriptome.</title>
        <authorList>
            <person name="Meera S.P."/>
            <person name="Sreeshan A."/>
            <person name="Augustine A."/>
        </authorList>
    </citation>
    <scope>NUCLEOTIDE SEQUENCE</scope>
    <source>
        <tissue evidence="1">Leaf</tissue>
    </source>
</reference>
<sequence>MLYQFECRRKELESYLTSISFFQHLYSSIGGSHHVMNARNCCK</sequence>
<name>A0A2P2NZ67_RHIMU</name>
<proteinExistence type="predicted"/>
<dbReference type="AlphaFoldDB" id="A0A2P2NZ67"/>
<evidence type="ECO:0000313" key="1">
    <source>
        <dbReference type="EMBL" id="MBX47780.1"/>
    </source>
</evidence>
<dbReference type="EMBL" id="GGEC01067296">
    <property type="protein sequence ID" value="MBX47780.1"/>
    <property type="molecule type" value="Transcribed_RNA"/>
</dbReference>
<accession>A0A2P2NZ67</accession>
<protein>
    <submittedName>
        <fullName evidence="1">Uncharacterized protein</fullName>
    </submittedName>
</protein>